<name>A0A7X6DDN7_9BURK</name>
<dbReference type="Proteomes" id="UP000521868">
    <property type="component" value="Unassembled WGS sequence"/>
</dbReference>
<evidence type="ECO:0000256" key="1">
    <source>
        <dbReference type="SAM" id="SignalP"/>
    </source>
</evidence>
<organism evidence="2 3">
    <name type="scientific">Ramlibacter lithotrophicus</name>
    <dbReference type="NCBI Taxonomy" id="2606681"/>
    <lineage>
        <taxon>Bacteria</taxon>
        <taxon>Pseudomonadati</taxon>
        <taxon>Pseudomonadota</taxon>
        <taxon>Betaproteobacteria</taxon>
        <taxon>Burkholderiales</taxon>
        <taxon>Comamonadaceae</taxon>
        <taxon>Ramlibacter</taxon>
    </lineage>
</organism>
<dbReference type="InterPro" id="IPR011048">
    <property type="entry name" value="Haem_d1_sf"/>
</dbReference>
<proteinExistence type="predicted"/>
<dbReference type="Pfam" id="PF02239">
    <property type="entry name" value="Cytochrom_D1"/>
    <property type="match status" value="2"/>
</dbReference>
<feature type="chain" id="PRO_5031100791" evidence="1">
    <location>
        <begin position="31"/>
        <end position="399"/>
    </location>
</feature>
<dbReference type="Gene3D" id="2.140.10.20">
    <property type="entry name" value="C-terminal (heme d1) domain of cytochrome cd1-nitrite reductase"/>
    <property type="match status" value="1"/>
</dbReference>
<protein>
    <submittedName>
        <fullName evidence="2">Uncharacterized protein</fullName>
    </submittedName>
</protein>
<dbReference type="AlphaFoldDB" id="A0A7X6DDN7"/>
<evidence type="ECO:0000313" key="3">
    <source>
        <dbReference type="Proteomes" id="UP000521868"/>
    </source>
</evidence>
<gene>
    <name evidence="2" type="ORF">RAMLITH_05425</name>
</gene>
<dbReference type="SUPFAM" id="SSF51004">
    <property type="entry name" value="C-terminal (heme d1) domain of cytochrome cd1-nitrite reductase"/>
    <property type="match status" value="1"/>
</dbReference>
<reference evidence="2 3" key="1">
    <citation type="journal article" date="2020" name="Nature">
        <title>Bacterial chemolithoautotrophy via manganese oxidation.</title>
        <authorList>
            <person name="Yu H."/>
            <person name="Leadbetter J.R."/>
        </authorList>
    </citation>
    <scope>NUCLEOTIDE SEQUENCE [LARGE SCALE GENOMIC DNA]</scope>
    <source>
        <strain evidence="2 3">RBP-1</strain>
    </source>
</reference>
<evidence type="ECO:0000313" key="2">
    <source>
        <dbReference type="EMBL" id="NKE65254.1"/>
    </source>
</evidence>
<keyword evidence="1" id="KW-0732">Signal</keyword>
<dbReference type="InterPro" id="IPR006311">
    <property type="entry name" value="TAT_signal"/>
</dbReference>
<feature type="signal peptide" evidence="1">
    <location>
        <begin position="1"/>
        <end position="30"/>
    </location>
</feature>
<dbReference type="InterPro" id="IPR003143">
    <property type="entry name" value="Cyt_cd1_C_sf"/>
</dbReference>
<sequence length="399" mass="42059">MGPDCPCPERRRLLRFAAACAAGLPRVAPAATAPGAMLLLDDEGRRLALLDATSLAVLRRWPADGAVHGQPAFTPDGLHAFVALRDGAIARHGLGAGAQAARAHAGADPRGLALSADGDWLLAAHGADLTLFDRDLRPVRRYPAASLDGKLASRVAAVFHAAARRSLVVAFETLTELWEISYDRAAPPIFDGLVHDYRMGEAIATGGFLGVRRTPLEEPFTALALDASHRHVLGAGANGRLDVLNLDVRRRIARLPLAAASPELLADFVQQGAPRLAVAGAGGTIHVAGAAPWRLARTVRFELGDPLWLRTHPGSAHLWLVTQAGDGALLTLIDKDTLQAAATIAMPGRLLGTVAFAGDGRAWIGVRDGEDAVLVVDERRRVIAGRVPTGANPAVWRVP</sequence>
<accession>A0A7X6DDN7</accession>
<dbReference type="EMBL" id="VTOX01000001">
    <property type="protein sequence ID" value="NKE65254.1"/>
    <property type="molecule type" value="Genomic_DNA"/>
</dbReference>
<keyword evidence="3" id="KW-1185">Reference proteome</keyword>
<dbReference type="PROSITE" id="PS51318">
    <property type="entry name" value="TAT"/>
    <property type="match status" value="1"/>
</dbReference>
<dbReference type="RefSeq" id="WP_168106269.1">
    <property type="nucleotide sequence ID" value="NZ_VTOX01000001.1"/>
</dbReference>
<comment type="caution">
    <text evidence="2">The sequence shown here is derived from an EMBL/GenBank/DDBJ whole genome shotgun (WGS) entry which is preliminary data.</text>
</comment>